<feature type="domain" description="Peptidase S8/S53" evidence="6">
    <location>
        <begin position="102"/>
        <end position="282"/>
    </location>
</feature>
<keyword evidence="3 5" id="KW-0378">Hydrolase</keyword>
<comment type="caution">
    <text evidence="7">The sequence shown here is derived from an EMBL/GenBank/DDBJ whole genome shotgun (WGS) entry which is preliminary data.</text>
</comment>
<feature type="active site" description="Charge relay system" evidence="5">
    <location>
        <position position="36"/>
    </location>
</feature>
<dbReference type="SUPFAM" id="SSF52743">
    <property type="entry name" value="Subtilisin-like"/>
    <property type="match status" value="1"/>
</dbReference>
<comment type="similarity">
    <text evidence="1 5">Belongs to the peptidase S8 family.</text>
</comment>
<dbReference type="InterPro" id="IPR022398">
    <property type="entry name" value="Peptidase_S8_His-AS"/>
</dbReference>
<feature type="active site" description="Charge relay system" evidence="5">
    <location>
        <position position="87"/>
    </location>
</feature>
<sequence>MTKPDFSKSHPHLLTNVLDVHKKGINGTGIVVAVVDSGTEYNHPALGRGFGPVFRVEAGYDIVGPNFDPAKPSVIEPNGDPMDCNGHGTHVSGIIGSSPYTTGDFIIQDFLMAFEGNPDIISASLGSDQGFVESPVVEVLNRITDAGVPVVAAIDNSGTEGPFFTSNTAHGSGVLSVGSAAVRNQVGYEVVATSSSGKTRLMWIGDEKAAGHNITFYFKSTNSGEDGNAAYSSYFSSWGTTLDARMKPDIVGPGEGIMSTFTMYGGGWLELEGTSMATPYVS</sequence>
<dbReference type="Pfam" id="PF00082">
    <property type="entry name" value="Peptidase_S8"/>
    <property type="match status" value="2"/>
</dbReference>
<evidence type="ECO:0000313" key="8">
    <source>
        <dbReference type="Proteomes" id="UP000652219"/>
    </source>
</evidence>
<keyword evidence="4 5" id="KW-0720">Serine protease</keyword>
<reference evidence="7 8" key="1">
    <citation type="journal article" date="2020" name="Phytopathology">
        <title>Genome Sequence Resources of Colletotrichum truncatum, C. plurivorum, C. musicola, and C. sojae: Four Species Pathogenic to Soybean (Glycine max).</title>
        <authorList>
            <person name="Rogerio F."/>
            <person name="Boufleur T.R."/>
            <person name="Ciampi-Guillardi M."/>
            <person name="Sukno S.A."/>
            <person name="Thon M.R."/>
            <person name="Massola Junior N.S."/>
            <person name="Baroncelli R."/>
        </authorList>
    </citation>
    <scope>NUCLEOTIDE SEQUENCE [LARGE SCALE GENOMIC DNA]</scope>
    <source>
        <strain evidence="7 8">LFN0009</strain>
    </source>
</reference>
<dbReference type="Proteomes" id="UP000652219">
    <property type="component" value="Unassembled WGS sequence"/>
</dbReference>
<feature type="domain" description="Peptidase S8/S53" evidence="6">
    <location>
        <begin position="27"/>
        <end position="98"/>
    </location>
</feature>
<evidence type="ECO:0000256" key="2">
    <source>
        <dbReference type="ARBA" id="ARBA00022670"/>
    </source>
</evidence>
<protein>
    <submittedName>
        <fullName evidence="7">Pyrolysin</fullName>
    </submittedName>
</protein>
<evidence type="ECO:0000256" key="3">
    <source>
        <dbReference type="ARBA" id="ARBA00022801"/>
    </source>
</evidence>
<dbReference type="PROSITE" id="PS00137">
    <property type="entry name" value="SUBTILASE_HIS"/>
    <property type="match status" value="1"/>
</dbReference>
<keyword evidence="8" id="KW-1185">Reference proteome</keyword>
<evidence type="ECO:0000313" key="7">
    <source>
        <dbReference type="EMBL" id="KAF6781028.1"/>
    </source>
</evidence>
<organism evidence="7 8">
    <name type="scientific">Colletotrichum sojae</name>
    <dbReference type="NCBI Taxonomy" id="2175907"/>
    <lineage>
        <taxon>Eukaryota</taxon>
        <taxon>Fungi</taxon>
        <taxon>Dikarya</taxon>
        <taxon>Ascomycota</taxon>
        <taxon>Pezizomycotina</taxon>
        <taxon>Sordariomycetes</taxon>
        <taxon>Hypocreomycetidae</taxon>
        <taxon>Glomerellales</taxon>
        <taxon>Glomerellaceae</taxon>
        <taxon>Colletotrichum</taxon>
        <taxon>Colletotrichum orchidearum species complex</taxon>
    </lineage>
</organism>
<dbReference type="PANTHER" id="PTHR43806:SF11">
    <property type="entry name" value="CEREVISIN-RELATED"/>
    <property type="match status" value="1"/>
</dbReference>
<dbReference type="PROSITE" id="PS51892">
    <property type="entry name" value="SUBTILASE"/>
    <property type="match status" value="1"/>
</dbReference>
<proteinExistence type="inferred from homology"/>
<evidence type="ECO:0000256" key="4">
    <source>
        <dbReference type="ARBA" id="ARBA00022825"/>
    </source>
</evidence>
<dbReference type="EMBL" id="WIGN01001072">
    <property type="protein sequence ID" value="KAF6781028.1"/>
    <property type="molecule type" value="Genomic_DNA"/>
</dbReference>
<dbReference type="InterPro" id="IPR050131">
    <property type="entry name" value="Peptidase_S8_subtilisin-like"/>
</dbReference>
<feature type="active site" description="Charge relay system" evidence="5">
    <location>
        <position position="275"/>
    </location>
</feature>
<dbReference type="GO" id="GO:0004252">
    <property type="term" value="F:serine-type endopeptidase activity"/>
    <property type="evidence" value="ECO:0007669"/>
    <property type="project" value="UniProtKB-UniRule"/>
</dbReference>
<dbReference type="InterPro" id="IPR036852">
    <property type="entry name" value="Peptidase_S8/S53_dom_sf"/>
</dbReference>
<evidence type="ECO:0000256" key="5">
    <source>
        <dbReference type="PROSITE-ProRule" id="PRU01240"/>
    </source>
</evidence>
<name>A0A8H6ILE2_9PEZI</name>
<dbReference type="InterPro" id="IPR000209">
    <property type="entry name" value="Peptidase_S8/S53_dom"/>
</dbReference>
<evidence type="ECO:0000259" key="6">
    <source>
        <dbReference type="Pfam" id="PF00082"/>
    </source>
</evidence>
<evidence type="ECO:0000256" key="1">
    <source>
        <dbReference type="ARBA" id="ARBA00011073"/>
    </source>
</evidence>
<dbReference type="AlphaFoldDB" id="A0A8H6ILE2"/>
<gene>
    <name evidence="7" type="ORF">CSOJ01_16107</name>
</gene>
<keyword evidence="2 5" id="KW-0645">Protease</keyword>
<dbReference type="GO" id="GO:0006508">
    <property type="term" value="P:proteolysis"/>
    <property type="evidence" value="ECO:0007669"/>
    <property type="project" value="UniProtKB-KW"/>
</dbReference>
<dbReference type="InterPro" id="IPR015500">
    <property type="entry name" value="Peptidase_S8_subtilisin-rel"/>
</dbReference>
<dbReference type="PANTHER" id="PTHR43806">
    <property type="entry name" value="PEPTIDASE S8"/>
    <property type="match status" value="1"/>
</dbReference>
<accession>A0A8H6ILE2</accession>
<dbReference type="PRINTS" id="PR00723">
    <property type="entry name" value="SUBTILISIN"/>
</dbReference>
<dbReference type="Gene3D" id="3.40.50.200">
    <property type="entry name" value="Peptidase S8/S53 domain"/>
    <property type="match status" value="1"/>
</dbReference>